<dbReference type="EMBL" id="SJPM01000007">
    <property type="protein sequence ID" value="TWT95121.1"/>
    <property type="molecule type" value="Genomic_DNA"/>
</dbReference>
<keyword evidence="6" id="KW-1185">Reference proteome</keyword>
<dbReference type="RefSeq" id="WP_146579048.1">
    <property type="nucleotide sequence ID" value="NZ_SJPM01000007.1"/>
</dbReference>
<dbReference type="InterPro" id="IPR012373">
    <property type="entry name" value="Ferrdict_sens_TM"/>
</dbReference>
<accession>A0A5C6A7R5</accession>
<protein>
    <submittedName>
        <fullName evidence="5">FecR protein</fullName>
    </submittedName>
</protein>
<keyword evidence="1" id="KW-0732">Signal</keyword>
<dbReference type="PANTHER" id="PTHR30273">
    <property type="entry name" value="PERIPLASMIC SIGNAL SENSOR AND SIGMA FACTOR ACTIVATOR FECR-RELATED"/>
    <property type="match status" value="1"/>
</dbReference>
<dbReference type="OrthoDB" id="258532at2"/>
<dbReference type="AlphaFoldDB" id="A0A5C6A7R5"/>
<comment type="caution">
    <text evidence="5">The sequence shown here is derived from an EMBL/GenBank/DDBJ whole genome shotgun (WGS) entry which is preliminary data.</text>
</comment>
<organism evidence="5 6">
    <name type="scientific">Neorhodopirellula pilleata</name>
    <dbReference type="NCBI Taxonomy" id="2714738"/>
    <lineage>
        <taxon>Bacteria</taxon>
        <taxon>Pseudomonadati</taxon>
        <taxon>Planctomycetota</taxon>
        <taxon>Planctomycetia</taxon>
        <taxon>Pirellulales</taxon>
        <taxon>Pirellulaceae</taxon>
        <taxon>Neorhodopirellula</taxon>
    </lineage>
</organism>
<dbReference type="Gene3D" id="2.60.120.200">
    <property type="match status" value="1"/>
</dbReference>
<dbReference type="InterPro" id="IPR006558">
    <property type="entry name" value="LamG-like"/>
</dbReference>
<feature type="domain" description="LamG-like jellyroll fold" evidence="4">
    <location>
        <begin position="390"/>
        <end position="542"/>
    </location>
</feature>
<dbReference type="Gene3D" id="2.60.120.1440">
    <property type="match status" value="1"/>
</dbReference>
<dbReference type="Pfam" id="PF04773">
    <property type="entry name" value="FecR"/>
    <property type="match status" value="1"/>
</dbReference>
<dbReference type="Proteomes" id="UP000316213">
    <property type="component" value="Unassembled WGS sequence"/>
</dbReference>
<feature type="compositionally biased region" description="Polar residues" evidence="3">
    <location>
        <begin position="343"/>
        <end position="354"/>
    </location>
</feature>
<dbReference type="GO" id="GO:0016989">
    <property type="term" value="F:sigma factor antagonist activity"/>
    <property type="evidence" value="ECO:0007669"/>
    <property type="project" value="TreeGrafter"/>
</dbReference>
<dbReference type="SMART" id="SM00560">
    <property type="entry name" value="LamGL"/>
    <property type="match status" value="1"/>
</dbReference>
<dbReference type="SUPFAM" id="SSF49899">
    <property type="entry name" value="Concanavalin A-like lectins/glucanases"/>
    <property type="match status" value="1"/>
</dbReference>
<dbReference type="InterPro" id="IPR006860">
    <property type="entry name" value="FecR"/>
</dbReference>
<dbReference type="Pfam" id="PF13385">
    <property type="entry name" value="Laminin_G_3"/>
    <property type="match status" value="1"/>
</dbReference>
<evidence type="ECO:0000256" key="1">
    <source>
        <dbReference type="ARBA" id="ARBA00022729"/>
    </source>
</evidence>
<sequence>MNDLIRKELVELIELMIDKSADKVDRERLEAILRGDIEAQAYYAEQCQLHSMLAWEHGSLPELKFADDMMSTSREARNAESAQSMRHWRGIAISASLLAVCSLLWTATEKLVDFGPKPKTVAKEEAFLPKSGIAWERRDSVGMIAQSFGATLSVADANRFLSQGDVARTGAYELERGIVELRFKSGVDVILEAPARFEIESEMRMVLHEGSVTAQVSPAGEGFVVDTPSMSVVDFGTEFGVEVFADKSSEVHVFEGEVDVKPIHAPPNTAVVKLRTNHATRVDVTGVIPQGINIDHERFIRELDDPNDRDRTYARLISSLLPTVYLRMEFVEDGKTINGLGSKRSTGTIDSGTMEQPPYAPGKVGGSLRFGGPQRRAYAWIDDYPKSKTGQLSVCAWVRAESRPRWAAIAKHWAVELVRGGPANTGLGGQFHFGLHEDEGELEVQVRDRNGMIVELRDSEPLILHEWQHVAFVANGKTLTLYRNGEPVASKPCDGVAVDGPDRLGIAAKLSPDGQTPDLRNPGFWQGRIDELAIFEKALTAEDLANLFKEAPAQQFVP</sequence>
<reference evidence="5 6" key="1">
    <citation type="submission" date="2019-02" db="EMBL/GenBank/DDBJ databases">
        <title>Deep-cultivation of Planctomycetes and their phenomic and genomic characterization uncovers novel biology.</title>
        <authorList>
            <person name="Wiegand S."/>
            <person name="Jogler M."/>
            <person name="Boedeker C."/>
            <person name="Pinto D."/>
            <person name="Vollmers J."/>
            <person name="Rivas-Marin E."/>
            <person name="Kohn T."/>
            <person name="Peeters S.H."/>
            <person name="Heuer A."/>
            <person name="Rast P."/>
            <person name="Oberbeckmann S."/>
            <person name="Bunk B."/>
            <person name="Jeske O."/>
            <person name="Meyerdierks A."/>
            <person name="Storesund J.E."/>
            <person name="Kallscheuer N."/>
            <person name="Luecker S."/>
            <person name="Lage O.M."/>
            <person name="Pohl T."/>
            <person name="Merkel B.J."/>
            <person name="Hornburger P."/>
            <person name="Mueller R.-W."/>
            <person name="Bruemmer F."/>
            <person name="Labrenz M."/>
            <person name="Spormann A.M."/>
            <person name="Op Den Camp H."/>
            <person name="Overmann J."/>
            <person name="Amann R."/>
            <person name="Jetten M.S.M."/>
            <person name="Mascher T."/>
            <person name="Medema M.H."/>
            <person name="Devos D.P."/>
            <person name="Kaster A.-K."/>
            <person name="Ovreas L."/>
            <person name="Rohde M."/>
            <person name="Galperin M.Y."/>
            <person name="Jogler C."/>
        </authorList>
    </citation>
    <scope>NUCLEOTIDE SEQUENCE [LARGE SCALE GENOMIC DNA]</scope>
    <source>
        <strain evidence="5 6">Pla100</strain>
    </source>
</reference>
<evidence type="ECO:0000259" key="4">
    <source>
        <dbReference type="SMART" id="SM00560"/>
    </source>
</evidence>
<evidence type="ECO:0000313" key="6">
    <source>
        <dbReference type="Proteomes" id="UP000316213"/>
    </source>
</evidence>
<feature type="region of interest" description="Disordered" evidence="3">
    <location>
        <begin position="342"/>
        <end position="366"/>
    </location>
</feature>
<proteinExistence type="predicted"/>
<keyword evidence="2" id="KW-1015">Disulfide bond</keyword>
<evidence type="ECO:0000313" key="5">
    <source>
        <dbReference type="EMBL" id="TWT95121.1"/>
    </source>
</evidence>
<evidence type="ECO:0000256" key="3">
    <source>
        <dbReference type="SAM" id="MobiDB-lite"/>
    </source>
</evidence>
<gene>
    <name evidence="5" type="ORF">Pla100_37050</name>
</gene>
<name>A0A5C6A7R5_9BACT</name>
<dbReference type="InterPro" id="IPR013320">
    <property type="entry name" value="ConA-like_dom_sf"/>
</dbReference>
<dbReference type="PANTHER" id="PTHR30273:SF2">
    <property type="entry name" value="PROTEIN FECR"/>
    <property type="match status" value="1"/>
</dbReference>
<evidence type="ECO:0000256" key="2">
    <source>
        <dbReference type="ARBA" id="ARBA00023157"/>
    </source>
</evidence>